<evidence type="ECO:0000256" key="10">
    <source>
        <dbReference type="ARBA" id="ARBA00023143"/>
    </source>
</evidence>
<dbReference type="RefSeq" id="WP_124926074.1">
    <property type="nucleotide sequence ID" value="NZ_BMOH01000004.1"/>
</dbReference>
<evidence type="ECO:0000256" key="4">
    <source>
        <dbReference type="ARBA" id="ARBA00007971"/>
    </source>
</evidence>
<feature type="domain" description="Flagellar M-ring C-terminal" evidence="16">
    <location>
        <begin position="256"/>
        <end position="434"/>
    </location>
</feature>
<keyword evidence="10 12" id="KW-0975">Bacterial flagellum</keyword>
<evidence type="ECO:0000256" key="8">
    <source>
        <dbReference type="ARBA" id="ARBA00022989"/>
    </source>
</evidence>
<organism evidence="17 18">
    <name type="scientific">Amphritea balenae</name>
    <dbReference type="NCBI Taxonomy" id="452629"/>
    <lineage>
        <taxon>Bacteria</taxon>
        <taxon>Pseudomonadati</taxon>
        <taxon>Pseudomonadota</taxon>
        <taxon>Gammaproteobacteria</taxon>
        <taxon>Oceanospirillales</taxon>
        <taxon>Oceanospirillaceae</taxon>
        <taxon>Amphritea</taxon>
    </lineage>
</organism>
<dbReference type="Pfam" id="PF01514">
    <property type="entry name" value="YscJ_FliF"/>
    <property type="match status" value="1"/>
</dbReference>
<comment type="subunit">
    <text evidence="11">The basal body constitutes a major portion of the flagellar organelle and consists of four rings (L,P,S, and M) mounted on a central rod. The M ring is integral to the inner membrane of the cell and may be connected to the flagellar rod via the S ring. The S (supramembrane ring) lies just distal to the M ring. The L and P rings lie in the outer membrane and the periplasmic space, respectively.</text>
</comment>
<name>A0A3P1SQ24_9GAMM</name>
<evidence type="ECO:0000313" key="17">
    <source>
        <dbReference type="EMBL" id="RRC99237.1"/>
    </source>
</evidence>
<dbReference type="PANTHER" id="PTHR30046:SF0">
    <property type="entry name" value="FLAGELLAR M-RING PROTEIN"/>
    <property type="match status" value="1"/>
</dbReference>
<comment type="caution">
    <text evidence="17">The sequence shown here is derived from an EMBL/GenBank/DDBJ whole genome shotgun (WGS) entry which is preliminary data.</text>
</comment>
<dbReference type="InterPro" id="IPR045851">
    <property type="entry name" value="AMP-bd_C_sf"/>
</dbReference>
<evidence type="ECO:0000256" key="14">
    <source>
        <dbReference type="SAM" id="Phobius"/>
    </source>
</evidence>
<dbReference type="GO" id="GO:0003774">
    <property type="term" value="F:cytoskeletal motor activity"/>
    <property type="evidence" value="ECO:0007669"/>
    <property type="project" value="InterPro"/>
</dbReference>
<keyword evidence="17" id="KW-0969">Cilium</keyword>
<keyword evidence="17" id="KW-0282">Flagellum</keyword>
<accession>A0A3P1SQ24</accession>
<dbReference type="InterPro" id="IPR043427">
    <property type="entry name" value="YscJ/FliF"/>
</dbReference>
<dbReference type="Proteomes" id="UP000267535">
    <property type="component" value="Unassembled WGS sequence"/>
</dbReference>
<comment type="function">
    <text evidence="1 12">The M ring may be actively involved in energy transduction.</text>
</comment>
<evidence type="ECO:0000259" key="16">
    <source>
        <dbReference type="Pfam" id="PF08345"/>
    </source>
</evidence>
<evidence type="ECO:0000256" key="11">
    <source>
        <dbReference type="ARBA" id="ARBA00025936"/>
    </source>
</evidence>
<dbReference type="InterPro" id="IPR000067">
    <property type="entry name" value="FlgMring_FliF"/>
</dbReference>
<reference evidence="17 18" key="1">
    <citation type="submission" date="2018-11" db="EMBL/GenBank/DDBJ databases">
        <title>The draft genome sequence of Amphritea balenae JAMM 1525T.</title>
        <authorList>
            <person name="Fang Z."/>
            <person name="Zhang Y."/>
            <person name="Han X."/>
        </authorList>
    </citation>
    <scope>NUCLEOTIDE SEQUENCE [LARGE SCALE GENOMIC DNA]</scope>
    <source>
        <strain evidence="17 18">JAMM 1525</strain>
    </source>
</reference>
<evidence type="ECO:0000256" key="5">
    <source>
        <dbReference type="ARBA" id="ARBA00017949"/>
    </source>
</evidence>
<keyword evidence="7 14" id="KW-0812">Transmembrane</keyword>
<dbReference type="PANTHER" id="PTHR30046">
    <property type="entry name" value="FLAGELLAR M-RING PROTEIN"/>
    <property type="match status" value="1"/>
</dbReference>
<dbReference type="PIRSF" id="PIRSF004862">
    <property type="entry name" value="FliF"/>
    <property type="match status" value="1"/>
</dbReference>
<feature type="transmembrane region" description="Helical" evidence="14">
    <location>
        <begin position="27"/>
        <end position="46"/>
    </location>
</feature>
<dbReference type="AlphaFoldDB" id="A0A3P1SQ24"/>
<comment type="subcellular location">
    <subcellularLocation>
        <location evidence="2 12">Bacterial flagellum basal body</location>
    </subcellularLocation>
    <subcellularLocation>
        <location evidence="3">Cell membrane</location>
        <topology evidence="3">Multi-pass membrane protein</topology>
    </subcellularLocation>
</comment>
<keyword evidence="9 14" id="KW-0472">Membrane</keyword>
<dbReference type="EMBL" id="RQXV01000005">
    <property type="protein sequence ID" value="RRC99237.1"/>
    <property type="molecule type" value="Genomic_DNA"/>
</dbReference>
<proteinExistence type="inferred from homology"/>
<evidence type="ECO:0000256" key="3">
    <source>
        <dbReference type="ARBA" id="ARBA00004651"/>
    </source>
</evidence>
<feature type="transmembrane region" description="Helical" evidence="14">
    <location>
        <begin position="452"/>
        <end position="474"/>
    </location>
</feature>
<dbReference type="InterPro" id="IPR006182">
    <property type="entry name" value="FliF_N_dom"/>
</dbReference>
<dbReference type="GO" id="GO:0009431">
    <property type="term" value="C:bacterial-type flagellum basal body, MS ring"/>
    <property type="evidence" value="ECO:0007669"/>
    <property type="project" value="InterPro"/>
</dbReference>
<evidence type="ECO:0000256" key="9">
    <source>
        <dbReference type="ARBA" id="ARBA00023136"/>
    </source>
</evidence>
<evidence type="ECO:0000313" key="18">
    <source>
        <dbReference type="Proteomes" id="UP000267535"/>
    </source>
</evidence>
<evidence type="ECO:0000259" key="15">
    <source>
        <dbReference type="Pfam" id="PF01514"/>
    </source>
</evidence>
<evidence type="ECO:0000256" key="6">
    <source>
        <dbReference type="ARBA" id="ARBA00022475"/>
    </source>
</evidence>
<evidence type="ECO:0000256" key="12">
    <source>
        <dbReference type="PIRNR" id="PIRNR004862"/>
    </source>
</evidence>
<dbReference type="OrthoDB" id="8554211at2"/>
<keyword evidence="18" id="KW-1185">Reference proteome</keyword>
<dbReference type="InterPro" id="IPR013556">
    <property type="entry name" value="Flag_M-ring_C"/>
</dbReference>
<evidence type="ECO:0000256" key="13">
    <source>
        <dbReference type="SAM" id="MobiDB-lite"/>
    </source>
</evidence>
<feature type="domain" description="Flagellar M-ring N-terminal" evidence="15">
    <location>
        <begin position="48"/>
        <end position="223"/>
    </location>
</feature>
<keyword evidence="6" id="KW-1003">Cell membrane</keyword>
<gene>
    <name evidence="17" type="primary">fliF</name>
    <name evidence="17" type="ORF">EHS89_10320</name>
</gene>
<dbReference type="GO" id="GO:0005886">
    <property type="term" value="C:plasma membrane"/>
    <property type="evidence" value="ECO:0007669"/>
    <property type="project" value="UniProtKB-SubCell"/>
</dbReference>
<protein>
    <recommendedName>
        <fullName evidence="5 12">Flagellar M-ring protein</fullName>
    </recommendedName>
</protein>
<evidence type="ECO:0000256" key="7">
    <source>
        <dbReference type="ARBA" id="ARBA00022692"/>
    </source>
</evidence>
<comment type="similarity">
    <text evidence="4 12">Belongs to the FliF family.</text>
</comment>
<evidence type="ECO:0000256" key="2">
    <source>
        <dbReference type="ARBA" id="ARBA00004117"/>
    </source>
</evidence>
<dbReference type="Gene3D" id="3.30.300.30">
    <property type="match status" value="1"/>
</dbReference>
<sequence>MENATAQAGTGGPVTFGFNRLGLVRQLGLMIGLAATIAIGFAVVLWSQEPDYRVLYNNVSYADANQIVEQLQLNNIPYKFDASGRNVLVPDNHLHKARLRLAAEGFTGDNTVGFELLDKEQGLGTSQFMENARYRRGLEGELARTITSMLAVRKARVHLALPKQSVFIRDQRKPTASVFLELLAGRRLEAVQVQAIANLIASSIPQLASEDVTVVDQKGRLLNTRDMDTDVVLAAKQLEYTRKIEETLVNRVNSILQPVVGIGRYRAEVSADIDFTSIEQTDEIYNPDLPALRSEQLLDESTTGQAKAAGVPGALSNQPPGASSVPEVTAEGLNVQNEGVVERQGGPKNARSQSTRNYELDRSISYTKHQMGRVSRLSVAVVVDDLATTSSDGGEKTRTAWQQNELDRLTILVKDAVGYSAVRGDSVNVINSPFAAPEAIEEIEIPIWKQEWVWNIGKQVAAALFVLLLVFAVIRPIMKNLAGAAAEKTAADAAAASNQSDLSADLESLDMGGMSDDQVTFSGIDNALAPTPNETYEYQLNAIRSMIAEDPAKVAQAIRQWVIENE</sequence>
<dbReference type="Pfam" id="PF08345">
    <property type="entry name" value="YscJ_FliF_C"/>
    <property type="match status" value="1"/>
</dbReference>
<evidence type="ECO:0000256" key="1">
    <source>
        <dbReference type="ARBA" id="ARBA00003820"/>
    </source>
</evidence>
<dbReference type="PRINTS" id="PR01009">
    <property type="entry name" value="FLGMRINGFLIF"/>
</dbReference>
<keyword evidence="17" id="KW-0966">Cell projection</keyword>
<feature type="region of interest" description="Disordered" evidence="13">
    <location>
        <begin position="299"/>
        <end position="357"/>
    </location>
</feature>
<keyword evidence="8 14" id="KW-1133">Transmembrane helix</keyword>
<dbReference type="NCBIfam" id="TIGR00206">
    <property type="entry name" value="fliF"/>
    <property type="match status" value="1"/>
</dbReference>
<dbReference type="GO" id="GO:0071973">
    <property type="term" value="P:bacterial-type flagellum-dependent cell motility"/>
    <property type="evidence" value="ECO:0007669"/>
    <property type="project" value="InterPro"/>
</dbReference>